<dbReference type="OrthoDB" id="2206015at2"/>
<gene>
    <name evidence="4" type="ORF">BU200_06580</name>
    <name evidence="5" type="ORF">NCTC12957_00739</name>
</gene>
<evidence type="ECO:0000256" key="2">
    <source>
        <dbReference type="SAM" id="MobiDB-lite"/>
    </source>
</evidence>
<reference evidence="6" key="2">
    <citation type="submission" date="2016-12" db="EMBL/GenBank/DDBJ databases">
        <authorList>
            <person name="Gulvik C.A."/>
        </authorList>
    </citation>
    <scope>NUCLEOTIDE SEQUENCE [LARGE SCALE GENOMIC DNA]</scope>
    <source>
        <strain evidence="6">ATCC 51725</strain>
    </source>
</reference>
<name>A0A1Q8ECM2_STRAI</name>
<dbReference type="Proteomes" id="UP000255213">
    <property type="component" value="Unassembled WGS sequence"/>
</dbReference>
<dbReference type="Pfam" id="PF04650">
    <property type="entry name" value="YSIRK_signal"/>
    <property type="match status" value="1"/>
</dbReference>
<reference evidence="5 7" key="3">
    <citation type="submission" date="2018-06" db="EMBL/GenBank/DDBJ databases">
        <authorList>
            <consortium name="Pathogen Informatics"/>
            <person name="Doyle S."/>
        </authorList>
    </citation>
    <scope>NUCLEOTIDE SEQUENCE [LARGE SCALE GENOMIC DNA]</scope>
    <source>
        <strain evidence="5 7">NCTC12957</strain>
    </source>
</reference>
<sequence>MAFKKQERFSIRKLSIGTCSLVIAAFLVSGWANPVLAETPSESSQLETGLAESPPVGETAEPTPEVNAEPAPVASVTEPVVASSVQPAPVAKVTEPFVARSAPPVPVASVTELVTASSARLEPAQPAESQTIPVTENIFAKGTVADTSRQYTMQRYMRCLQRNLVAGVI</sequence>
<evidence type="ECO:0000313" key="6">
    <source>
        <dbReference type="Proteomes" id="UP000186437"/>
    </source>
</evidence>
<dbReference type="InterPro" id="IPR005877">
    <property type="entry name" value="YSIRK_signal_dom"/>
</dbReference>
<dbReference type="Proteomes" id="UP000186437">
    <property type="component" value="Unassembled WGS sequence"/>
</dbReference>
<evidence type="ECO:0000313" key="5">
    <source>
        <dbReference type="EMBL" id="SUN06633.1"/>
    </source>
</evidence>
<reference evidence="4" key="1">
    <citation type="submission" date="2016-12" db="EMBL/GenBank/DDBJ databases">
        <authorList>
            <person name="Song W.-J."/>
            <person name="Kurnit D.M."/>
        </authorList>
    </citation>
    <scope>NUCLEOTIDE SEQUENCE [LARGE SCALE GENOMIC DNA]</scope>
    <source>
        <strain evidence="4">ATCC 51725</strain>
    </source>
</reference>
<proteinExistence type="predicted"/>
<evidence type="ECO:0000256" key="1">
    <source>
        <dbReference type="ARBA" id="ARBA00022729"/>
    </source>
</evidence>
<keyword evidence="6" id="KW-1185">Reference proteome</keyword>
<keyword evidence="1" id="KW-0732">Signal</keyword>
<evidence type="ECO:0000313" key="4">
    <source>
        <dbReference type="EMBL" id="OLF49550.1"/>
    </source>
</evidence>
<evidence type="ECO:0000313" key="7">
    <source>
        <dbReference type="Proteomes" id="UP000255213"/>
    </source>
</evidence>
<dbReference type="EMBL" id="UHEN01000001">
    <property type="protein sequence ID" value="SUN06633.1"/>
    <property type="molecule type" value="Genomic_DNA"/>
</dbReference>
<evidence type="ECO:0000259" key="3">
    <source>
        <dbReference type="Pfam" id="PF04650"/>
    </source>
</evidence>
<dbReference type="RefSeq" id="WP_075099422.1">
    <property type="nucleotide sequence ID" value="NZ_MSJL01000027.1"/>
</dbReference>
<organism evidence="4 6">
    <name type="scientific">Streptococcus acidominimus</name>
    <dbReference type="NCBI Taxonomy" id="1326"/>
    <lineage>
        <taxon>Bacteria</taxon>
        <taxon>Bacillati</taxon>
        <taxon>Bacillota</taxon>
        <taxon>Bacilli</taxon>
        <taxon>Lactobacillales</taxon>
        <taxon>Streptococcaceae</taxon>
        <taxon>Streptococcus</taxon>
    </lineage>
</organism>
<dbReference type="NCBIfam" id="TIGR01168">
    <property type="entry name" value="YSIRK_signal"/>
    <property type="match status" value="1"/>
</dbReference>
<feature type="domain" description="YSIRK Gram-positive signal peptide" evidence="3">
    <location>
        <begin position="4"/>
        <end position="28"/>
    </location>
</feature>
<protein>
    <submittedName>
        <fullName evidence="5">Gram-positive signal peptide, YSIRK family</fullName>
    </submittedName>
</protein>
<feature type="region of interest" description="Disordered" evidence="2">
    <location>
        <begin position="39"/>
        <end position="74"/>
    </location>
</feature>
<dbReference type="EMBL" id="MSJL01000027">
    <property type="protein sequence ID" value="OLF49550.1"/>
    <property type="molecule type" value="Genomic_DNA"/>
</dbReference>
<dbReference type="AlphaFoldDB" id="A0A1Q8ECM2"/>
<accession>A0A1Q8ECM2</accession>